<reference evidence="1 2" key="1">
    <citation type="journal article" date="2018" name="Nat. Ecol. Evol.">
        <title>Pezizomycetes genomes reveal the molecular basis of ectomycorrhizal truffle lifestyle.</title>
        <authorList>
            <person name="Murat C."/>
            <person name="Payen T."/>
            <person name="Noel B."/>
            <person name="Kuo A."/>
            <person name="Morin E."/>
            <person name="Chen J."/>
            <person name="Kohler A."/>
            <person name="Krizsan K."/>
            <person name="Balestrini R."/>
            <person name="Da Silva C."/>
            <person name="Montanini B."/>
            <person name="Hainaut M."/>
            <person name="Levati E."/>
            <person name="Barry K.W."/>
            <person name="Belfiori B."/>
            <person name="Cichocki N."/>
            <person name="Clum A."/>
            <person name="Dockter R.B."/>
            <person name="Fauchery L."/>
            <person name="Guy J."/>
            <person name="Iotti M."/>
            <person name="Le Tacon F."/>
            <person name="Lindquist E.A."/>
            <person name="Lipzen A."/>
            <person name="Malagnac F."/>
            <person name="Mello A."/>
            <person name="Molinier V."/>
            <person name="Miyauchi S."/>
            <person name="Poulain J."/>
            <person name="Riccioni C."/>
            <person name="Rubini A."/>
            <person name="Sitrit Y."/>
            <person name="Splivallo R."/>
            <person name="Traeger S."/>
            <person name="Wang M."/>
            <person name="Zifcakova L."/>
            <person name="Wipf D."/>
            <person name="Zambonelli A."/>
            <person name="Paolocci F."/>
            <person name="Nowrousian M."/>
            <person name="Ottonello S."/>
            <person name="Baldrian P."/>
            <person name="Spatafora J.W."/>
            <person name="Henrissat B."/>
            <person name="Nagy L.G."/>
            <person name="Aury J.M."/>
            <person name="Wincker P."/>
            <person name="Grigoriev I.V."/>
            <person name="Bonfante P."/>
            <person name="Martin F.M."/>
        </authorList>
    </citation>
    <scope>NUCLEOTIDE SEQUENCE [LARGE SCALE GENOMIC DNA]</scope>
    <source>
        <strain evidence="1 2">RN42</strain>
    </source>
</reference>
<protein>
    <submittedName>
        <fullName evidence="1">Uncharacterized protein</fullName>
    </submittedName>
</protein>
<sequence length="289" mass="29914">MRVLPARNVWPHGLTKRQQAAPGALSDVDILQFALTLEHLEAAFYKDGFAKFGAPEFQALGFNQKTIDDLIQIGKTEATHVTVLSGAISGAGGKPVEPCEYDFGFTDAAGMVATAKVLEAVGVSAYLGAAPLISDPKILAAAASIVTIESRHNTLIRAVGQDIGIPQAFDVAIPARQIFTLAAQFIKSCPEGSNLPFTAFPSLVINNPETVQGGSALTLRDESLVQAAGGPLFCAFQSGESGIQFAELTAGKCTVPAGLNGEVFVTISSDGVAISDEATVAGPSILVLS</sequence>
<keyword evidence="2" id="KW-1185">Reference proteome</keyword>
<dbReference type="InterPro" id="IPR009078">
    <property type="entry name" value="Ferritin-like_SF"/>
</dbReference>
<dbReference type="OrthoDB" id="1001765at2759"/>
<dbReference type="PANTHER" id="PTHR31694">
    <property type="entry name" value="DESICCATION-LIKE PROTEIN"/>
    <property type="match status" value="1"/>
</dbReference>
<dbReference type="AlphaFoldDB" id="A0A3N4HD07"/>
<dbReference type="EMBL" id="ML119873">
    <property type="protein sequence ID" value="RPA72199.1"/>
    <property type="molecule type" value="Genomic_DNA"/>
</dbReference>
<dbReference type="PANTHER" id="PTHR31694:SF8">
    <property type="entry name" value="STRESS RESPONSE PROTEIN RDS1P"/>
    <property type="match status" value="1"/>
</dbReference>
<name>A0A3N4HD07_ASCIM</name>
<dbReference type="SUPFAM" id="SSF47240">
    <property type="entry name" value="Ferritin-like"/>
    <property type="match status" value="1"/>
</dbReference>
<dbReference type="STRING" id="1160509.A0A3N4HD07"/>
<proteinExistence type="predicted"/>
<dbReference type="CDD" id="cd00657">
    <property type="entry name" value="Ferritin_like"/>
    <property type="match status" value="1"/>
</dbReference>
<dbReference type="Proteomes" id="UP000275078">
    <property type="component" value="Unassembled WGS sequence"/>
</dbReference>
<dbReference type="InterPro" id="IPR052965">
    <property type="entry name" value="Pigment-catalase-like"/>
</dbReference>
<organism evidence="1 2">
    <name type="scientific">Ascobolus immersus RN42</name>
    <dbReference type="NCBI Taxonomy" id="1160509"/>
    <lineage>
        <taxon>Eukaryota</taxon>
        <taxon>Fungi</taxon>
        <taxon>Dikarya</taxon>
        <taxon>Ascomycota</taxon>
        <taxon>Pezizomycotina</taxon>
        <taxon>Pezizomycetes</taxon>
        <taxon>Pezizales</taxon>
        <taxon>Ascobolaceae</taxon>
        <taxon>Ascobolus</taxon>
    </lineage>
</organism>
<evidence type="ECO:0000313" key="2">
    <source>
        <dbReference type="Proteomes" id="UP000275078"/>
    </source>
</evidence>
<gene>
    <name evidence="1" type="ORF">BJ508DRAFT_217250</name>
</gene>
<evidence type="ECO:0000313" key="1">
    <source>
        <dbReference type="EMBL" id="RPA72199.1"/>
    </source>
</evidence>
<dbReference type="Pfam" id="PF13668">
    <property type="entry name" value="Ferritin_2"/>
    <property type="match status" value="1"/>
</dbReference>
<accession>A0A3N4HD07</accession>